<evidence type="ECO:0000313" key="1">
    <source>
        <dbReference type="EMBL" id="MDN4525525.1"/>
    </source>
</evidence>
<dbReference type="Gene3D" id="3.90.1200.10">
    <property type="match status" value="1"/>
</dbReference>
<evidence type="ECO:0000313" key="2">
    <source>
        <dbReference type="Proteomes" id="UP001172721"/>
    </source>
</evidence>
<accession>A0ABT8HXL9</accession>
<dbReference type="InterPro" id="IPR047175">
    <property type="entry name" value="CotS-like"/>
</dbReference>
<dbReference type="InterPro" id="IPR014254">
    <property type="entry name" value="Spore_coat_YutH"/>
</dbReference>
<dbReference type="RefSeq" id="WP_301166561.1">
    <property type="nucleotide sequence ID" value="NZ_JAUHTR010000007.1"/>
</dbReference>
<dbReference type="EMBL" id="JAUHTR010000007">
    <property type="protein sequence ID" value="MDN4525525.1"/>
    <property type="molecule type" value="Genomic_DNA"/>
</dbReference>
<reference evidence="1" key="1">
    <citation type="submission" date="2023-07" db="EMBL/GenBank/DDBJ databases">
        <title>Fictibacillus sp. isolated from freshwater pond.</title>
        <authorList>
            <person name="Kirdat K."/>
            <person name="Bhat A."/>
            <person name="Mourya A."/>
            <person name="Yadav A."/>
        </authorList>
    </citation>
    <scope>NUCLEOTIDE SEQUENCE</scope>
    <source>
        <strain evidence="1">NE201</strain>
    </source>
</reference>
<name>A0ABT8HXL9_9BACL</name>
<keyword evidence="1" id="KW-0946">Virion</keyword>
<dbReference type="InterPro" id="IPR011009">
    <property type="entry name" value="Kinase-like_dom_sf"/>
</dbReference>
<proteinExistence type="predicted"/>
<organism evidence="1 2">
    <name type="scientific">Fictibacillus fluitans</name>
    <dbReference type="NCBI Taxonomy" id="3058422"/>
    <lineage>
        <taxon>Bacteria</taxon>
        <taxon>Bacillati</taxon>
        <taxon>Bacillota</taxon>
        <taxon>Bacilli</taxon>
        <taxon>Bacillales</taxon>
        <taxon>Fictibacillaceae</taxon>
        <taxon>Fictibacillus</taxon>
    </lineage>
</organism>
<dbReference type="NCBIfam" id="TIGR02905">
    <property type="entry name" value="spore_yutH"/>
    <property type="match status" value="1"/>
</dbReference>
<gene>
    <name evidence="1" type="primary">yutH</name>
    <name evidence="1" type="ORF">QYB97_13660</name>
</gene>
<dbReference type="SUPFAM" id="SSF56112">
    <property type="entry name" value="Protein kinase-like (PK-like)"/>
    <property type="match status" value="1"/>
</dbReference>
<dbReference type="PANTHER" id="PTHR39179">
    <property type="entry name" value="SPORE COAT PROTEIN I"/>
    <property type="match status" value="1"/>
</dbReference>
<comment type="caution">
    <text evidence="1">The sequence shown here is derived from an EMBL/GenBank/DDBJ whole genome shotgun (WGS) entry which is preliminary data.</text>
</comment>
<dbReference type="Proteomes" id="UP001172721">
    <property type="component" value="Unassembled WGS sequence"/>
</dbReference>
<keyword evidence="2" id="KW-1185">Reference proteome</keyword>
<dbReference type="PANTHER" id="PTHR39179:SF2">
    <property type="entry name" value="ENDOSPORE COAT-ASSOCIATED PROTEIN YUTH"/>
    <property type="match status" value="1"/>
</dbReference>
<keyword evidence="1" id="KW-0167">Capsid protein</keyword>
<sequence length="342" mass="40734">MFERDVYHHYQLYCEGKRSISGYRYFVSEGEPYLVVPQKKITIDRIEEIVYFSDYLRYKGETGIAGLFPTMTNMPNANIEGESILLFKIEQSDRDTSEKKTMGEELAHFHRNGKDLPPPPVPTDSYLYGSWAALWMNRVDQAKEWYQEVFAKPVKNEFDTLFLTTFPYFEGLSENAIQYIIDYNLEDSMREEEGPSIVHERFQENSWLQFDNDYVKLPTGWVLDHPVRDIAEWIRSCVYQRNFSPDTVTSFLDEYEKVTPLKREGWRLLYGRLLFPVWYYDMIENHYKNEREIGKELSQHKFTEYLLMEEQNEEFLRSFFPIIGLPADRLQIPVVDWLIPNG</sequence>
<protein>
    <submittedName>
        <fullName evidence="1">Spore coat protein YutH</fullName>
    </submittedName>
</protein>